<name>A0A0A0LUV4_CUCSA</name>
<dbReference type="Gramene" id="KGN65720">
    <property type="protein sequence ID" value="KGN65720"/>
    <property type="gene ID" value="Csa_1G515490"/>
</dbReference>
<reference evidence="1 2" key="4">
    <citation type="journal article" date="2011" name="BMC Genomics">
        <title>RNA-Seq improves annotation of protein-coding genes in the cucumber genome.</title>
        <authorList>
            <person name="Li Z."/>
            <person name="Zhang Z."/>
            <person name="Yan P."/>
            <person name="Huang S."/>
            <person name="Fei Z."/>
            <person name="Lin K."/>
        </authorList>
    </citation>
    <scope>NUCLEOTIDE SEQUENCE [LARGE SCALE GENOMIC DNA]</scope>
    <source>
        <strain evidence="2">cv. 9930</strain>
    </source>
</reference>
<dbReference type="AlphaFoldDB" id="A0A0A0LUV4"/>
<proteinExistence type="predicted"/>
<keyword evidence="2" id="KW-1185">Reference proteome</keyword>
<reference evidence="1 2" key="1">
    <citation type="journal article" date="2009" name="Nat. Genet.">
        <title>The genome of the cucumber, Cucumis sativus L.</title>
        <authorList>
            <person name="Huang S."/>
            <person name="Li R."/>
            <person name="Zhang Z."/>
            <person name="Li L."/>
            <person name="Gu X."/>
            <person name="Fan W."/>
            <person name="Lucas W.J."/>
            <person name="Wang X."/>
            <person name="Xie B."/>
            <person name="Ni P."/>
            <person name="Ren Y."/>
            <person name="Zhu H."/>
            <person name="Li J."/>
            <person name="Lin K."/>
            <person name="Jin W."/>
            <person name="Fei Z."/>
            <person name="Li G."/>
            <person name="Staub J."/>
            <person name="Kilian A."/>
            <person name="van der Vossen E.A."/>
            <person name="Wu Y."/>
            <person name="Guo J."/>
            <person name="He J."/>
            <person name="Jia Z."/>
            <person name="Ren Y."/>
            <person name="Tian G."/>
            <person name="Lu Y."/>
            <person name="Ruan J."/>
            <person name="Qian W."/>
            <person name="Wang M."/>
            <person name="Huang Q."/>
            <person name="Li B."/>
            <person name="Xuan Z."/>
            <person name="Cao J."/>
            <person name="Asan"/>
            <person name="Wu Z."/>
            <person name="Zhang J."/>
            <person name="Cai Q."/>
            <person name="Bai Y."/>
            <person name="Zhao B."/>
            <person name="Han Y."/>
            <person name="Li Y."/>
            <person name="Li X."/>
            <person name="Wang S."/>
            <person name="Shi Q."/>
            <person name="Liu S."/>
            <person name="Cho W.K."/>
            <person name="Kim J.Y."/>
            <person name="Xu Y."/>
            <person name="Heller-Uszynska K."/>
            <person name="Miao H."/>
            <person name="Cheng Z."/>
            <person name="Zhang S."/>
            <person name="Wu J."/>
            <person name="Yang Y."/>
            <person name="Kang H."/>
            <person name="Li M."/>
            <person name="Liang H."/>
            <person name="Ren X."/>
            <person name="Shi Z."/>
            <person name="Wen M."/>
            <person name="Jian M."/>
            <person name="Yang H."/>
            <person name="Zhang G."/>
            <person name="Yang Z."/>
            <person name="Chen R."/>
            <person name="Liu S."/>
            <person name="Li J."/>
            <person name="Ma L."/>
            <person name="Liu H."/>
            <person name="Zhou Y."/>
            <person name="Zhao J."/>
            <person name="Fang X."/>
            <person name="Li G."/>
            <person name="Fang L."/>
            <person name="Li Y."/>
            <person name="Liu D."/>
            <person name="Zheng H."/>
            <person name="Zhang Y."/>
            <person name="Qin N."/>
            <person name="Li Z."/>
            <person name="Yang G."/>
            <person name="Yang S."/>
            <person name="Bolund L."/>
            <person name="Kristiansen K."/>
            <person name="Zheng H."/>
            <person name="Li S."/>
            <person name="Zhang X."/>
            <person name="Yang H."/>
            <person name="Wang J."/>
            <person name="Sun R."/>
            <person name="Zhang B."/>
            <person name="Jiang S."/>
            <person name="Wang J."/>
            <person name="Du Y."/>
            <person name="Li S."/>
        </authorList>
    </citation>
    <scope>NUCLEOTIDE SEQUENCE [LARGE SCALE GENOMIC DNA]</scope>
    <source>
        <strain evidence="2">cv. 9930</strain>
    </source>
</reference>
<gene>
    <name evidence="1" type="ORF">Csa_1G515490</name>
</gene>
<dbReference type="Proteomes" id="UP000029981">
    <property type="component" value="Chromosome 1"/>
</dbReference>
<protein>
    <submittedName>
        <fullName evidence="1">Uncharacterized protein</fullName>
    </submittedName>
</protein>
<evidence type="ECO:0000313" key="2">
    <source>
        <dbReference type="Proteomes" id="UP000029981"/>
    </source>
</evidence>
<organism evidence="1 2">
    <name type="scientific">Cucumis sativus</name>
    <name type="common">Cucumber</name>
    <dbReference type="NCBI Taxonomy" id="3659"/>
    <lineage>
        <taxon>Eukaryota</taxon>
        <taxon>Viridiplantae</taxon>
        <taxon>Streptophyta</taxon>
        <taxon>Embryophyta</taxon>
        <taxon>Tracheophyta</taxon>
        <taxon>Spermatophyta</taxon>
        <taxon>Magnoliopsida</taxon>
        <taxon>eudicotyledons</taxon>
        <taxon>Gunneridae</taxon>
        <taxon>Pentapetalae</taxon>
        <taxon>rosids</taxon>
        <taxon>fabids</taxon>
        <taxon>Cucurbitales</taxon>
        <taxon>Cucurbitaceae</taxon>
        <taxon>Benincaseae</taxon>
        <taxon>Cucumis</taxon>
    </lineage>
</organism>
<dbReference type="EMBL" id="CM002922">
    <property type="protein sequence ID" value="KGN65720.1"/>
    <property type="molecule type" value="Genomic_DNA"/>
</dbReference>
<sequence>MATTLNNSTKLFILKLFDAYGTATLRAGFILHCVSHRHDSRRRFFAFHRVIRSSLTLHYDLGLNLSKELRCTGSCLGKPKAVMVEMEKEDDYNDTNDAHKQDSHLLVVGNHKRRRKIAIMMLKGGGWKMMIFLRDVNFGRLYMLEELKR</sequence>
<reference evidence="1 2" key="3">
    <citation type="journal article" date="2010" name="BMC Genomics">
        <title>Transcriptome sequencing and comparative analysis of cucumber flowers with different sex types.</title>
        <authorList>
            <person name="Guo S."/>
            <person name="Zheng Y."/>
            <person name="Joung J.G."/>
            <person name="Liu S."/>
            <person name="Zhang Z."/>
            <person name="Crasta O.R."/>
            <person name="Sobral B.W."/>
            <person name="Xu Y."/>
            <person name="Huang S."/>
            <person name="Fei Z."/>
        </authorList>
    </citation>
    <scope>NUCLEOTIDE SEQUENCE [LARGE SCALE GENOMIC DNA]</scope>
    <source>
        <strain evidence="2">cv. 9930</strain>
    </source>
</reference>
<accession>A0A0A0LUV4</accession>
<evidence type="ECO:0000313" key="1">
    <source>
        <dbReference type="EMBL" id="KGN65720.1"/>
    </source>
</evidence>
<reference evidence="1 2" key="2">
    <citation type="journal article" date="2009" name="PLoS ONE">
        <title>An integrated genetic and cytogenetic map of the cucumber genome.</title>
        <authorList>
            <person name="Ren Y."/>
            <person name="Zhang Z."/>
            <person name="Liu J."/>
            <person name="Staub J.E."/>
            <person name="Han Y."/>
            <person name="Cheng Z."/>
            <person name="Li X."/>
            <person name="Lu J."/>
            <person name="Miao H."/>
            <person name="Kang H."/>
            <person name="Xie B."/>
            <person name="Gu X."/>
            <person name="Wang X."/>
            <person name="Du Y."/>
            <person name="Jin W."/>
            <person name="Huang S."/>
        </authorList>
    </citation>
    <scope>NUCLEOTIDE SEQUENCE [LARGE SCALE GENOMIC DNA]</scope>
    <source>
        <strain evidence="2">cv. 9930</strain>
    </source>
</reference>